<accession>A0A9D5BU82</accession>
<evidence type="ECO:0000313" key="5">
    <source>
        <dbReference type="Proteomes" id="UP001085076"/>
    </source>
</evidence>
<evidence type="ECO:0000256" key="3">
    <source>
        <dbReference type="PROSITE-ProRule" id="PRU01191"/>
    </source>
</evidence>
<evidence type="ECO:0000256" key="2">
    <source>
        <dbReference type="ARBA" id="ARBA00023163"/>
    </source>
</evidence>
<dbReference type="InterPro" id="IPR005202">
    <property type="entry name" value="TF_GRAS"/>
</dbReference>
<feature type="region of interest" description="SAW" evidence="3">
    <location>
        <begin position="513"/>
        <end position="589"/>
    </location>
</feature>
<dbReference type="Pfam" id="PF03514">
    <property type="entry name" value="GRAS"/>
    <property type="match status" value="1"/>
</dbReference>
<evidence type="ECO:0000313" key="4">
    <source>
        <dbReference type="EMBL" id="KAJ0960773.1"/>
    </source>
</evidence>
<comment type="similarity">
    <text evidence="3">Belongs to the GRAS family.</text>
</comment>
<reference evidence="4 5" key="1">
    <citation type="journal article" date="2022" name="Hortic Res">
        <title>The genome of Dioscorea zingiberensis sheds light on the biosynthesis, origin and evolution of the medicinally important diosgenin saponins.</title>
        <authorList>
            <person name="Li Y."/>
            <person name="Tan C."/>
            <person name="Li Z."/>
            <person name="Guo J."/>
            <person name="Li S."/>
            <person name="Chen X."/>
            <person name="Wang C."/>
            <person name="Dai X."/>
            <person name="Yang H."/>
            <person name="Song W."/>
            <person name="Hou L."/>
            <person name="Xu J."/>
            <person name="Tong Z."/>
            <person name="Xu A."/>
            <person name="Yuan X."/>
            <person name="Wang W."/>
            <person name="Yang Q."/>
            <person name="Chen L."/>
            <person name="Sun Z."/>
            <person name="Wang K."/>
            <person name="Pan B."/>
            <person name="Chen J."/>
            <person name="Bao Y."/>
            <person name="Liu F."/>
            <person name="Qi X."/>
            <person name="Gang D.R."/>
            <person name="Wen J."/>
            <person name="Li J."/>
        </authorList>
    </citation>
    <scope>NUCLEOTIDE SEQUENCE [LARGE SCALE GENOMIC DNA]</scope>
    <source>
        <strain evidence="4">Dzin_1.0</strain>
    </source>
</reference>
<keyword evidence="5" id="KW-1185">Reference proteome</keyword>
<protein>
    <submittedName>
        <fullName evidence="4">Uncharacterized protein</fullName>
    </submittedName>
</protein>
<evidence type="ECO:0000256" key="1">
    <source>
        <dbReference type="ARBA" id="ARBA00023015"/>
    </source>
</evidence>
<comment type="caution">
    <text evidence="3">Lacks conserved residue(s) required for the propagation of feature annotation.</text>
</comment>
<sequence>MLNSMFYSEGFNPNGAEQGYHPQQGFGDECAGKQTQFFTSEDMGSVIDDLWSIYSFSQETGIEKVVTLPSSVPESIPEFVPVQTMHFNATRPLVQSSRSSMMLETNPENPMVQRITELAVLPKKKACTGVLASLELQNSYKPSHNWLQGEKLNGEIVQVATNSSGGSTLSTEEIVRVAAARYIELSSPIEGDNSILRHPLGLSSSGLTSEEIQNVELARLLLAAADKVSNQQYDRASNLLRQCENFSSHLGHPVQRLVYYFSDALQERINRETGRLSAKRPRDKGIPAEDLVKEMLADHPIHLITQKTLPFSQVIQFTSIQTILDNVATMKRIHLINLSIKHGLQCTILMQALATRSSCPVDYLRITGVGTSEESLLVTGQRLVSFAETLSLSFDFRVVAVADIKDLREDMFEIEPGEALAIYSSLDMSSMIVRPNSLDNLIRVMRKLKPSIMAIVDLEANHNSPSFITRFTEALFFYSAYFDCVDCHLDRTDGNRTIIEGYFFAEAIRSIIVAEGSERLVRHVGIGIWRAYFARFGLVEADLNEWSSYQASLLVKQFVQGSSCTLDKNGKSLTVGWKGTPLYFISAWKFQ</sequence>
<name>A0A9D5BU82_9LILI</name>
<dbReference type="PROSITE" id="PS50985">
    <property type="entry name" value="GRAS"/>
    <property type="match status" value="1"/>
</dbReference>
<comment type="caution">
    <text evidence="4">The sequence shown here is derived from an EMBL/GenBank/DDBJ whole genome shotgun (WGS) entry which is preliminary data.</text>
</comment>
<dbReference type="OrthoDB" id="770224at2759"/>
<organism evidence="4 5">
    <name type="scientific">Dioscorea zingiberensis</name>
    <dbReference type="NCBI Taxonomy" id="325984"/>
    <lineage>
        <taxon>Eukaryota</taxon>
        <taxon>Viridiplantae</taxon>
        <taxon>Streptophyta</taxon>
        <taxon>Embryophyta</taxon>
        <taxon>Tracheophyta</taxon>
        <taxon>Spermatophyta</taxon>
        <taxon>Magnoliopsida</taxon>
        <taxon>Liliopsida</taxon>
        <taxon>Dioscoreales</taxon>
        <taxon>Dioscoreaceae</taxon>
        <taxon>Dioscorea</taxon>
    </lineage>
</organism>
<dbReference type="PANTHER" id="PTHR31636">
    <property type="entry name" value="OSJNBA0084A10.13 PROTEIN-RELATED"/>
    <property type="match status" value="1"/>
</dbReference>
<feature type="region of interest" description="Leucine repeat II (LRII)" evidence="3">
    <location>
        <begin position="378"/>
        <end position="410"/>
    </location>
</feature>
<keyword evidence="2" id="KW-0804">Transcription</keyword>
<keyword evidence="1" id="KW-0805">Transcription regulation</keyword>
<dbReference type="EMBL" id="JAGGNH010000060">
    <property type="protein sequence ID" value="KAJ0960773.1"/>
    <property type="molecule type" value="Genomic_DNA"/>
</dbReference>
<dbReference type="AlphaFoldDB" id="A0A9D5BU82"/>
<dbReference type="Proteomes" id="UP001085076">
    <property type="component" value="Unassembled WGS sequence"/>
</dbReference>
<gene>
    <name evidence="4" type="ORF">J5N97_001332</name>
</gene>
<proteinExistence type="inferred from homology"/>